<evidence type="ECO:0000259" key="9">
    <source>
        <dbReference type="PROSITE" id="PS50109"/>
    </source>
</evidence>
<dbReference type="GO" id="GO:0004721">
    <property type="term" value="F:phosphoprotein phosphatase activity"/>
    <property type="evidence" value="ECO:0007669"/>
    <property type="project" value="TreeGrafter"/>
</dbReference>
<dbReference type="InterPro" id="IPR004358">
    <property type="entry name" value="Sig_transdc_His_kin-like_C"/>
</dbReference>
<dbReference type="PANTHER" id="PTHR45453:SF1">
    <property type="entry name" value="PHOSPHATE REGULON SENSOR PROTEIN PHOR"/>
    <property type="match status" value="1"/>
</dbReference>
<evidence type="ECO:0000256" key="3">
    <source>
        <dbReference type="ARBA" id="ARBA00012438"/>
    </source>
</evidence>
<keyword evidence="7" id="KW-0902">Two-component regulatory system</keyword>
<feature type="transmembrane region" description="Helical" evidence="8">
    <location>
        <begin position="12"/>
        <end position="31"/>
    </location>
</feature>
<keyword evidence="6 10" id="KW-0418">Kinase</keyword>
<gene>
    <name evidence="10" type="ORF">IAB44_17075</name>
</gene>
<dbReference type="GO" id="GO:0016036">
    <property type="term" value="P:cellular response to phosphate starvation"/>
    <property type="evidence" value="ECO:0007669"/>
    <property type="project" value="TreeGrafter"/>
</dbReference>
<dbReference type="EC" id="2.7.13.3" evidence="3"/>
<keyword evidence="8" id="KW-0812">Transmembrane</keyword>
<dbReference type="PANTHER" id="PTHR45453">
    <property type="entry name" value="PHOSPHATE REGULON SENSOR PROTEIN PHOR"/>
    <property type="match status" value="1"/>
</dbReference>
<dbReference type="InterPro" id="IPR003594">
    <property type="entry name" value="HATPase_dom"/>
</dbReference>
<evidence type="ECO:0000256" key="6">
    <source>
        <dbReference type="ARBA" id="ARBA00022777"/>
    </source>
</evidence>
<dbReference type="PRINTS" id="PR00344">
    <property type="entry name" value="BCTRLSENSOR"/>
</dbReference>
<evidence type="ECO:0000256" key="2">
    <source>
        <dbReference type="ARBA" id="ARBA00004370"/>
    </source>
</evidence>
<keyword evidence="8" id="KW-0472">Membrane</keyword>
<dbReference type="Proteomes" id="UP000823935">
    <property type="component" value="Unassembled WGS sequence"/>
</dbReference>
<sequence>MLADRKIRHLLGQIAGITGIFLLILVLLAVLKCPALCMAAVSAVMAAAILAAVYRYFREQEKILENAAEKIREYLSGNHEARIPCDDEGSLCRLFHEVNSLAAVLNAHAESEGSAKRFLKNTLSDISHQFKTPLAALNIYNGLLLEEAADLPEIREFAALSEQELDRIETLVQNLLKITKLDSGTLVMEKAIENVSEMMEAIEKHFAFQADREGKNLSFSGDDTAVLFCDRSWIIEAISNLVQNAFDHTREGDSIQLRWQALPLAVRIVVKDTGRGIHPEDLYYIFKRFYRSRFSKDTRGIGLGLPLAKAIVEAHSGAIEVDSTLGAGTAFTIIFPESGIPTKL</sequence>
<dbReference type="CDD" id="cd00075">
    <property type="entry name" value="HATPase"/>
    <property type="match status" value="1"/>
</dbReference>
<dbReference type="Pfam" id="PF02518">
    <property type="entry name" value="HATPase_c"/>
    <property type="match status" value="1"/>
</dbReference>
<evidence type="ECO:0000256" key="7">
    <source>
        <dbReference type="ARBA" id="ARBA00023012"/>
    </source>
</evidence>
<evidence type="ECO:0000256" key="4">
    <source>
        <dbReference type="ARBA" id="ARBA00022553"/>
    </source>
</evidence>
<feature type="domain" description="Histidine kinase" evidence="9">
    <location>
        <begin position="125"/>
        <end position="339"/>
    </location>
</feature>
<dbReference type="InterPro" id="IPR003661">
    <property type="entry name" value="HisK_dim/P_dom"/>
</dbReference>
<evidence type="ECO:0000256" key="5">
    <source>
        <dbReference type="ARBA" id="ARBA00022679"/>
    </source>
</evidence>
<dbReference type="GO" id="GO:0005886">
    <property type="term" value="C:plasma membrane"/>
    <property type="evidence" value="ECO:0007669"/>
    <property type="project" value="TreeGrafter"/>
</dbReference>
<keyword evidence="4" id="KW-0597">Phosphoprotein</keyword>
<dbReference type="AlphaFoldDB" id="A0A9D1EVW5"/>
<keyword evidence="5" id="KW-0808">Transferase</keyword>
<dbReference type="PROSITE" id="PS50109">
    <property type="entry name" value="HIS_KIN"/>
    <property type="match status" value="1"/>
</dbReference>
<dbReference type="SUPFAM" id="SSF55874">
    <property type="entry name" value="ATPase domain of HSP90 chaperone/DNA topoisomerase II/histidine kinase"/>
    <property type="match status" value="1"/>
</dbReference>
<comment type="caution">
    <text evidence="10">The sequence shown here is derived from an EMBL/GenBank/DDBJ whole genome shotgun (WGS) entry which is preliminary data.</text>
</comment>
<feature type="transmembrane region" description="Helical" evidence="8">
    <location>
        <begin position="37"/>
        <end position="57"/>
    </location>
</feature>
<evidence type="ECO:0000313" key="11">
    <source>
        <dbReference type="Proteomes" id="UP000823935"/>
    </source>
</evidence>
<keyword evidence="8" id="KW-1133">Transmembrane helix</keyword>
<comment type="catalytic activity">
    <reaction evidence="1">
        <text>ATP + protein L-histidine = ADP + protein N-phospho-L-histidine.</text>
        <dbReference type="EC" id="2.7.13.3"/>
    </reaction>
</comment>
<organism evidence="10 11">
    <name type="scientific">Candidatus Limivivens intestinipullorum</name>
    <dbReference type="NCBI Taxonomy" id="2840858"/>
    <lineage>
        <taxon>Bacteria</taxon>
        <taxon>Bacillati</taxon>
        <taxon>Bacillota</taxon>
        <taxon>Clostridia</taxon>
        <taxon>Lachnospirales</taxon>
        <taxon>Lachnospiraceae</taxon>
        <taxon>Lachnospiraceae incertae sedis</taxon>
        <taxon>Candidatus Limivivens</taxon>
    </lineage>
</organism>
<accession>A0A9D1EVW5</accession>
<dbReference type="SUPFAM" id="SSF47384">
    <property type="entry name" value="Homodimeric domain of signal transducing histidine kinase"/>
    <property type="match status" value="1"/>
</dbReference>
<dbReference type="Pfam" id="PF00512">
    <property type="entry name" value="HisKA"/>
    <property type="match status" value="1"/>
</dbReference>
<dbReference type="GO" id="GO:0000155">
    <property type="term" value="F:phosphorelay sensor kinase activity"/>
    <property type="evidence" value="ECO:0007669"/>
    <property type="project" value="InterPro"/>
</dbReference>
<dbReference type="InterPro" id="IPR036890">
    <property type="entry name" value="HATPase_C_sf"/>
</dbReference>
<proteinExistence type="predicted"/>
<comment type="subcellular location">
    <subcellularLocation>
        <location evidence="2">Membrane</location>
    </subcellularLocation>
</comment>
<dbReference type="InterPro" id="IPR036097">
    <property type="entry name" value="HisK_dim/P_sf"/>
</dbReference>
<dbReference type="InterPro" id="IPR005467">
    <property type="entry name" value="His_kinase_dom"/>
</dbReference>
<dbReference type="SMART" id="SM00387">
    <property type="entry name" value="HATPase_c"/>
    <property type="match status" value="1"/>
</dbReference>
<protein>
    <recommendedName>
        <fullName evidence="3">histidine kinase</fullName>
        <ecNumber evidence="3">2.7.13.3</ecNumber>
    </recommendedName>
</protein>
<dbReference type="InterPro" id="IPR050351">
    <property type="entry name" value="BphY/WalK/GraS-like"/>
</dbReference>
<dbReference type="SMART" id="SM00388">
    <property type="entry name" value="HisKA"/>
    <property type="match status" value="1"/>
</dbReference>
<evidence type="ECO:0000256" key="8">
    <source>
        <dbReference type="SAM" id="Phobius"/>
    </source>
</evidence>
<reference evidence="10" key="2">
    <citation type="journal article" date="2021" name="PeerJ">
        <title>Extensive microbial diversity within the chicken gut microbiome revealed by metagenomics and culture.</title>
        <authorList>
            <person name="Gilroy R."/>
            <person name="Ravi A."/>
            <person name="Getino M."/>
            <person name="Pursley I."/>
            <person name="Horton D.L."/>
            <person name="Alikhan N.F."/>
            <person name="Baker D."/>
            <person name="Gharbi K."/>
            <person name="Hall N."/>
            <person name="Watson M."/>
            <person name="Adriaenssens E.M."/>
            <person name="Foster-Nyarko E."/>
            <person name="Jarju S."/>
            <person name="Secka A."/>
            <person name="Antonio M."/>
            <person name="Oren A."/>
            <person name="Chaudhuri R.R."/>
            <person name="La Ragione R."/>
            <person name="Hildebrand F."/>
            <person name="Pallen M.J."/>
        </authorList>
    </citation>
    <scope>NUCLEOTIDE SEQUENCE</scope>
    <source>
        <strain evidence="10">CHK190-19873</strain>
    </source>
</reference>
<dbReference type="CDD" id="cd00082">
    <property type="entry name" value="HisKA"/>
    <property type="match status" value="1"/>
</dbReference>
<name>A0A9D1EVW5_9FIRM</name>
<dbReference type="Gene3D" id="1.10.287.130">
    <property type="match status" value="1"/>
</dbReference>
<evidence type="ECO:0000313" key="10">
    <source>
        <dbReference type="EMBL" id="HIS33235.1"/>
    </source>
</evidence>
<dbReference type="EMBL" id="DVIQ01000114">
    <property type="protein sequence ID" value="HIS33235.1"/>
    <property type="molecule type" value="Genomic_DNA"/>
</dbReference>
<reference evidence="10" key="1">
    <citation type="submission" date="2020-10" db="EMBL/GenBank/DDBJ databases">
        <authorList>
            <person name="Gilroy R."/>
        </authorList>
    </citation>
    <scope>NUCLEOTIDE SEQUENCE</scope>
    <source>
        <strain evidence="10">CHK190-19873</strain>
    </source>
</reference>
<evidence type="ECO:0000256" key="1">
    <source>
        <dbReference type="ARBA" id="ARBA00000085"/>
    </source>
</evidence>
<dbReference type="Gene3D" id="3.30.565.10">
    <property type="entry name" value="Histidine kinase-like ATPase, C-terminal domain"/>
    <property type="match status" value="1"/>
</dbReference>